<evidence type="ECO:0000256" key="2">
    <source>
        <dbReference type="PROSITE-ProRule" id="PRU00169"/>
    </source>
</evidence>
<feature type="modified residue" description="4-aspartylphosphate" evidence="2">
    <location>
        <position position="118"/>
    </location>
</feature>
<feature type="region of interest" description="Disordered" evidence="3">
    <location>
        <begin position="137"/>
        <end position="158"/>
    </location>
</feature>
<name>A0ABW2N4H1_9ACTN</name>
<comment type="caution">
    <text evidence="5">The sequence shown here is derived from an EMBL/GenBank/DDBJ whole genome shotgun (WGS) entry which is preliminary data.</text>
</comment>
<keyword evidence="1 2" id="KW-0597">Phosphoprotein</keyword>
<feature type="domain" description="Response regulatory" evidence="4">
    <location>
        <begin position="69"/>
        <end position="158"/>
    </location>
</feature>
<dbReference type="PANTHER" id="PTHR44591">
    <property type="entry name" value="STRESS RESPONSE REGULATOR PROTEIN 1"/>
    <property type="match status" value="1"/>
</dbReference>
<dbReference type="Proteomes" id="UP001596524">
    <property type="component" value="Unassembled WGS sequence"/>
</dbReference>
<dbReference type="Pfam" id="PF00072">
    <property type="entry name" value="Response_reg"/>
    <property type="match status" value="1"/>
</dbReference>
<organism evidence="5 6">
    <name type="scientific">Nocardioides astragali</name>
    <dbReference type="NCBI Taxonomy" id="1776736"/>
    <lineage>
        <taxon>Bacteria</taxon>
        <taxon>Bacillati</taxon>
        <taxon>Actinomycetota</taxon>
        <taxon>Actinomycetes</taxon>
        <taxon>Propionibacteriales</taxon>
        <taxon>Nocardioidaceae</taxon>
        <taxon>Nocardioides</taxon>
    </lineage>
</organism>
<dbReference type="InterPro" id="IPR011006">
    <property type="entry name" value="CheY-like_superfamily"/>
</dbReference>
<accession>A0ABW2N4H1</accession>
<evidence type="ECO:0000256" key="1">
    <source>
        <dbReference type="ARBA" id="ARBA00022553"/>
    </source>
</evidence>
<feature type="compositionally biased region" description="Basic and acidic residues" evidence="3">
    <location>
        <begin position="9"/>
        <end position="22"/>
    </location>
</feature>
<evidence type="ECO:0000256" key="3">
    <source>
        <dbReference type="SAM" id="MobiDB-lite"/>
    </source>
</evidence>
<feature type="region of interest" description="Disordered" evidence="3">
    <location>
        <begin position="1"/>
        <end position="66"/>
    </location>
</feature>
<reference evidence="6" key="1">
    <citation type="journal article" date="2019" name="Int. J. Syst. Evol. Microbiol.">
        <title>The Global Catalogue of Microorganisms (GCM) 10K type strain sequencing project: providing services to taxonomists for standard genome sequencing and annotation.</title>
        <authorList>
            <consortium name="The Broad Institute Genomics Platform"/>
            <consortium name="The Broad Institute Genome Sequencing Center for Infectious Disease"/>
            <person name="Wu L."/>
            <person name="Ma J."/>
        </authorList>
    </citation>
    <scope>NUCLEOTIDE SEQUENCE [LARGE SCALE GENOMIC DNA]</scope>
    <source>
        <strain evidence="6">FCH27</strain>
    </source>
</reference>
<dbReference type="Gene3D" id="3.40.50.2300">
    <property type="match status" value="1"/>
</dbReference>
<sequence>MLARRPLRRHDSIREGGRHESDALGLHRAHRRAPRILPARGPVTRVRRRSTATGRATRRPAPSGAARDVWRHFRGGGRWRGAVAMALRADGFEVTEAGTGEEGLFALAEREIGVVRLDITLPDVDGFEVCRQIRRRNRRRRARSRGHHPRTRRGQPRL</sequence>
<evidence type="ECO:0000313" key="5">
    <source>
        <dbReference type="EMBL" id="MFC7359811.1"/>
    </source>
</evidence>
<dbReference type="RefSeq" id="WP_372496511.1">
    <property type="nucleotide sequence ID" value="NZ_JAFMZM010000002.1"/>
</dbReference>
<protein>
    <submittedName>
        <fullName evidence="5">Response regulator</fullName>
    </submittedName>
</protein>
<gene>
    <name evidence="5" type="ORF">ACFQO6_05970</name>
</gene>
<dbReference type="InterPro" id="IPR001789">
    <property type="entry name" value="Sig_transdc_resp-reg_receiver"/>
</dbReference>
<feature type="compositionally biased region" description="Low complexity" evidence="3">
    <location>
        <begin position="51"/>
        <end position="63"/>
    </location>
</feature>
<dbReference type="EMBL" id="JBHTCH010000004">
    <property type="protein sequence ID" value="MFC7359811.1"/>
    <property type="molecule type" value="Genomic_DNA"/>
</dbReference>
<dbReference type="PANTHER" id="PTHR44591:SF3">
    <property type="entry name" value="RESPONSE REGULATORY DOMAIN-CONTAINING PROTEIN"/>
    <property type="match status" value="1"/>
</dbReference>
<evidence type="ECO:0000259" key="4">
    <source>
        <dbReference type="PROSITE" id="PS50110"/>
    </source>
</evidence>
<dbReference type="PROSITE" id="PS50110">
    <property type="entry name" value="RESPONSE_REGULATORY"/>
    <property type="match status" value="1"/>
</dbReference>
<dbReference type="InterPro" id="IPR050595">
    <property type="entry name" value="Bact_response_regulator"/>
</dbReference>
<keyword evidence="6" id="KW-1185">Reference proteome</keyword>
<proteinExistence type="predicted"/>
<evidence type="ECO:0000313" key="6">
    <source>
        <dbReference type="Proteomes" id="UP001596524"/>
    </source>
</evidence>
<dbReference type="SUPFAM" id="SSF52172">
    <property type="entry name" value="CheY-like"/>
    <property type="match status" value="1"/>
</dbReference>